<dbReference type="Proteomes" id="UP001142057">
    <property type="component" value="Unassembled WGS sequence"/>
</dbReference>
<evidence type="ECO:0008006" key="3">
    <source>
        <dbReference type="Google" id="ProtNLM"/>
    </source>
</evidence>
<dbReference type="RefSeq" id="WP_259831785.1">
    <property type="nucleotide sequence ID" value="NZ_JANZQH010000018.1"/>
</dbReference>
<accession>A0ABT2IN54</accession>
<gene>
    <name evidence="1" type="ORF">NZD88_21080</name>
</gene>
<proteinExistence type="predicted"/>
<dbReference type="EMBL" id="JANZQH010000018">
    <property type="protein sequence ID" value="MCT2410058.1"/>
    <property type="molecule type" value="Genomic_DNA"/>
</dbReference>
<protein>
    <recommendedName>
        <fullName evidence="3">Initiator Rep protein domain-containing protein</fullName>
    </recommendedName>
</protein>
<evidence type="ECO:0000313" key="1">
    <source>
        <dbReference type="EMBL" id="MCT2410058.1"/>
    </source>
</evidence>
<keyword evidence="2" id="KW-1185">Reference proteome</keyword>
<reference evidence="1" key="1">
    <citation type="submission" date="2022-08" db="EMBL/GenBank/DDBJ databases">
        <title>Chryseobacterium antibioticum,isolated from the rhizosphere soil of Pyrola in Tibet.</title>
        <authorList>
            <person name="Kan Y."/>
        </authorList>
    </citation>
    <scope>NUCLEOTIDE SEQUENCE</scope>
    <source>
        <strain evidence="1">Pc2-12</strain>
    </source>
</reference>
<name>A0ABT2IN54_9FLAO</name>
<organism evidence="1 2">
    <name type="scientific">Chryseobacterium pyrolae</name>
    <dbReference type="NCBI Taxonomy" id="2987481"/>
    <lineage>
        <taxon>Bacteria</taxon>
        <taxon>Pseudomonadati</taxon>
        <taxon>Bacteroidota</taxon>
        <taxon>Flavobacteriia</taxon>
        <taxon>Flavobacteriales</taxon>
        <taxon>Weeksellaceae</taxon>
        <taxon>Chryseobacterium group</taxon>
        <taxon>Chryseobacterium</taxon>
    </lineage>
</organism>
<comment type="caution">
    <text evidence="1">The sequence shown here is derived from an EMBL/GenBank/DDBJ whole genome shotgun (WGS) entry which is preliminary data.</text>
</comment>
<sequence length="379" mass="44077">MKKKNNNTSSEKVIKTFEEHEPQLFTLYPNELIDFLGGVDQLKKLNIFGHRIIYVIMEMLKNIQVHKISVNEAKEILSNDLMIRDGRILSLSDIRQEEVEKRRILESGKKLAIIEENYFADNFNMFQMVIPTKALNDNGNIKVKDNSVFDEQLQVLKALGNHKIKSNTGNEYLMANFIELPIYNKGDNYVRFYITKPTANMLLNNIDGYSKVYRSILFSSSSPMPLNVYLYIKKKFGKMNGGNIKIKKFVAELALADHYLKKSKLDVFLSSIKKKLNEIGNISFGYSIQEDSINFELYETKNTVFIEYSSNDEYRATNALKYIKKKRKLSEKHLVYIKAKFEEHGYEKINVITKSRLSAEVIGDDYLKWFVDKCIELNL</sequence>
<evidence type="ECO:0000313" key="2">
    <source>
        <dbReference type="Proteomes" id="UP001142057"/>
    </source>
</evidence>